<dbReference type="AlphaFoldDB" id="A0A367XZS0"/>
<keyword evidence="2" id="KW-1185">Reference proteome</keyword>
<dbReference type="EMBL" id="QLNQ01000027">
    <property type="protein sequence ID" value="RCK58889.1"/>
    <property type="molecule type" value="Genomic_DNA"/>
</dbReference>
<protein>
    <submittedName>
        <fullName evidence="1">Uncharacterized protein</fullName>
    </submittedName>
</protein>
<name>A0A367XZS0_9ASCO</name>
<comment type="caution">
    <text evidence="1">The sequence shown here is derived from an EMBL/GenBank/DDBJ whole genome shotgun (WGS) entry which is preliminary data.</text>
</comment>
<proteinExistence type="predicted"/>
<dbReference type="Proteomes" id="UP000253472">
    <property type="component" value="Unassembled WGS sequence"/>
</dbReference>
<evidence type="ECO:0000313" key="2">
    <source>
        <dbReference type="Proteomes" id="UP000253472"/>
    </source>
</evidence>
<sequence length="83" mass="9135">MIHQTVIQAGWVADISRWYVARVTATSNGAGSRAVSMGSGVQLSNQSQLDGWRVKHKQLGWAIDPQHPDLRTKVLILESEPQA</sequence>
<accession>A0A367XZS0</accession>
<gene>
    <name evidence="1" type="ORF">Cantr_07305</name>
</gene>
<evidence type="ECO:0000313" key="1">
    <source>
        <dbReference type="EMBL" id="RCK58889.1"/>
    </source>
</evidence>
<reference evidence="1 2" key="1">
    <citation type="submission" date="2018-06" db="EMBL/GenBank/DDBJ databases">
        <title>Whole genome sequencing of Candida tropicalis (genome annotated by CSBL at Korea University).</title>
        <authorList>
            <person name="Ahn J."/>
        </authorList>
    </citation>
    <scope>NUCLEOTIDE SEQUENCE [LARGE SCALE GENOMIC DNA]</scope>
    <source>
        <strain evidence="1 2">ATCC 20962</strain>
    </source>
</reference>
<organism evidence="1 2">
    <name type="scientific">Candida viswanathii</name>
    <dbReference type="NCBI Taxonomy" id="5486"/>
    <lineage>
        <taxon>Eukaryota</taxon>
        <taxon>Fungi</taxon>
        <taxon>Dikarya</taxon>
        <taxon>Ascomycota</taxon>
        <taxon>Saccharomycotina</taxon>
        <taxon>Pichiomycetes</taxon>
        <taxon>Debaryomycetaceae</taxon>
        <taxon>Candida/Lodderomyces clade</taxon>
        <taxon>Candida</taxon>
    </lineage>
</organism>